<protein>
    <recommendedName>
        <fullName evidence="2">guanylate kinase</fullName>
        <ecNumber evidence="2">2.7.4.8</ecNumber>
    </recommendedName>
</protein>
<name>A0AAV2SZY9_CALDB</name>
<dbReference type="PROSITE" id="PS50052">
    <property type="entry name" value="GUANYLATE_KINASE_2"/>
    <property type="match status" value="1"/>
</dbReference>
<evidence type="ECO:0000256" key="6">
    <source>
        <dbReference type="ARBA" id="ARBA00022840"/>
    </source>
</evidence>
<sequence>MLRLHRLCTRAALRVQAFSFMGKSVVIVFSGPSGAGKSTVLERLMQAYPNQFAFSVSHTTRKSRPGEVHGEHYFFTDKEAMQKEIAAGKFLEHAEFAGNLYGTSRAAVQKVLDTGRICILDVEMEGVKSIHAVQPSLNAKYVFVRPLSVEDLEKRLRGRGTETEESLSRRLDRARRDMEFAESKEGRLLFDKVIVNDDLDTACKELEEFLKPYLA</sequence>
<dbReference type="Proteomes" id="UP001497525">
    <property type="component" value="Unassembled WGS sequence"/>
</dbReference>
<dbReference type="InterPro" id="IPR008144">
    <property type="entry name" value="Guanylate_kin-like_dom"/>
</dbReference>
<evidence type="ECO:0000313" key="9">
    <source>
        <dbReference type="Proteomes" id="UP001497525"/>
    </source>
</evidence>
<accession>A0AAV2SZY9</accession>
<evidence type="ECO:0000256" key="2">
    <source>
        <dbReference type="ARBA" id="ARBA00012961"/>
    </source>
</evidence>
<dbReference type="EC" id="2.7.4.8" evidence="2"/>
<dbReference type="GO" id="GO:0005524">
    <property type="term" value="F:ATP binding"/>
    <property type="evidence" value="ECO:0007669"/>
    <property type="project" value="UniProtKB-KW"/>
</dbReference>
<reference evidence="8" key="1">
    <citation type="submission" date="2024-06" db="EMBL/GenBank/DDBJ databases">
        <authorList>
            <person name="Liu X."/>
            <person name="Lenzi L."/>
            <person name="Haldenby T S."/>
            <person name="Uol C."/>
        </authorList>
    </citation>
    <scope>NUCLEOTIDE SEQUENCE</scope>
</reference>
<dbReference type="SMART" id="SM00072">
    <property type="entry name" value="GuKc"/>
    <property type="match status" value="1"/>
</dbReference>
<dbReference type="InterPro" id="IPR020590">
    <property type="entry name" value="Guanylate_kinase_CS"/>
</dbReference>
<proteinExistence type="inferred from homology"/>
<dbReference type="FunFam" id="3.30.63.10:FF:000002">
    <property type="entry name" value="Guanylate kinase 1"/>
    <property type="match status" value="1"/>
</dbReference>
<dbReference type="InterPro" id="IPR017665">
    <property type="entry name" value="Guanylate_kinase"/>
</dbReference>
<dbReference type="InterPro" id="IPR027417">
    <property type="entry name" value="P-loop_NTPase"/>
</dbReference>
<dbReference type="CDD" id="cd00071">
    <property type="entry name" value="GMPK"/>
    <property type="match status" value="1"/>
</dbReference>
<feature type="domain" description="Guanylate kinase-like" evidence="7">
    <location>
        <begin position="24"/>
        <end position="211"/>
    </location>
</feature>
<dbReference type="Pfam" id="PF00625">
    <property type="entry name" value="Guanylate_kin"/>
    <property type="match status" value="1"/>
</dbReference>
<dbReference type="AlphaFoldDB" id="A0AAV2SZY9"/>
<evidence type="ECO:0000256" key="5">
    <source>
        <dbReference type="ARBA" id="ARBA00022777"/>
    </source>
</evidence>
<keyword evidence="6" id="KW-0067">ATP-binding</keyword>
<keyword evidence="4" id="KW-0547">Nucleotide-binding</keyword>
<keyword evidence="3" id="KW-0808">Transferase</keyword>
<evidence type="ECO:0000313" key="8">
    <source>
        <dbReference type="EMBL" id="CAL5130763.1"/>
    </source>
</evidence>
<dbReference type="FunFam" id="3.40.50.300:FF:000776">
    <property type="entry name" value="Guanylate kinase 2"/>
    <property type="match status" value="1"/>
</dbReference>
<keyword evidence="5" id="KW-0418">Kinase</keyword>
<gene>
    <name evidence="8" type="ORF">CDAUBV1_LOCUS2923</name>
</gene>
<dbReference type="EMBL" id="CAXLJL010000072">
    <property type="protein sequence ID" value="CAL5130763.1"/>
    <property type="molecule type" value="Genomic_DNA"/>
</dbReference>
<evidence type="ECO:0000259" key="7">
    <source>
        <dbReference type="PROSITE" id="PS50052"/>
    </source>
</evidence>
<organism evidence="8 9">
    <name type="scientific">Calicophoron daubneyi</name>
    <name type="common">Rumen fluke</name>
    <name type="synonym">Paramphistomum daubneyi</name>
    <dbReference type="NCBI Taxonomy" id="300641"/>
    <lineage>
        <taxon>Eukaryota</taxon>
        <taxon>Metazoa</taxon>
        <taxon>Spiralia</taxon>
        <taxon>Lophotrochozoa</taxon>
        <taxon>Platyhelminthes</taxon>
        <taxon>Trematoda</taxon>
        <taxon>Digenea</taxon>
        <taxon>Plagiorchiida</taxon>
        <taxon>Pronocephalata</taxon>
        <taxon>Paramphistomoidea</taxon>
        <taxon>Paramphistomidae</taxon>
        <taxon>Calicophoron</taxon>
    </lineage>
</organism>
<dbReference type="NCBIfam" id="TIGR03263">
    <property type="entry name" value="guanyl_kin"/>
    <property type="match status" value="1"/>
</dbReference>
<dbReference type="SUPFAM" id="SSF52540">
    <property type="entry name" value="P-loop containing nucleoside triphosphate hydrolases"/>
    <property type="match status" value="1"/>
</dbReference>
<dbReference type="PANTHER" id="PTHR23117:SF13">
    <property type="entry name" value="GUANYLATE KINASE"/>
    <property type="match status" value="1"/>
</dbReference>
<evidence type="ECO:0000256" key="3">
    <source>
        <dbReference type="ARBA" id="ARBA00022679"/>
    </source>
</evidence>
<dbReference type="Gene3D" id="3.30.63.10">
    <property type="entry name" value="Guanylate Kinase phosphate binding domain"/>
    <property type="match status" value="1"/>
</dbReference>
<dbReference type="PANTHER" id="PTHR23117">
    <property type="entry name" value="GUANYLATE KINASE-RELATED"/>
    <property type="match status" value="1"/>
</dbReference>
<evidence type="ECO:0000256" key="4">
    <source>
        <dbReference type="ARBA" id="ARBA00022741"/>
    </source>
</evidence>
<comment type="similarity">
    <text evidence="1">Belongs to the guanylate kinase family.</text>
</comment>
<dbReference type="Gene3D" id="3.40.50.300">
    <property type="entry name" value="P-loop containing nucleotide triphosphate hydrolases"/>
    <property type="match status" value="1"/>
</dbReference>
<dbReference type="InterPro" id="IPR008145">
    <property type="entry name" value="GK/Ca_channel_bsu"/>
</dbReference>
<dbReference type="GO" id="GO:0004385">
    <property type="term" value="F:GMP kinase activity"/>
    <property type="evidence" value="ECO:0007669"/>
    <property type="project" value="UniProtKB-EC"/>
</dbReference>
<dbReference type="PROSITE" id="PS00856">
    <property type="entry name" value="GUANYLATE_KINASE_1"/>
    <property type="match status" value="1"/>
</dbReference>
<comment type="caution">
    <text evidence="8">The sequence shown here is derived from an EMBL/GenBank/DDBJ whole genome shotgun (WGS) entry which is preliminary data.</text>
</comment>
<dbReference type="GO" id="GO:0005829">
    <property type="term" value="C:cytosol"/>
    <property type="evidence" value="ECO:0007669"/>
    <property type="project" value="TreeGrafter"/>
</dbReference>
<evidence type="ECO:0000256" key="1">
    <source>
        <dbReference type="ARBA" id="ARBA00005790"/>
    </source>
</evidence>